<proteinExistence type="predicted"/>
<keyword evidence="2" id="KW-1185">Reference proteome</keyword>
<organism evidence="1 2">
    <name type="scientific">Melipona quadrifasciata</name>
    <dbReference type="NCBI Taxonomy" id="166423"/>
    <lineage>
        <taxon>Eukaryota</taxon>
        <taxon>Metazoa</taxon>
        <taxon>Ecdysozoa</taxon>
        <taxon>Arthropoda</taxon>
        <taxon>Hexapoda</taxon>
        <taxon>Insecta</taxon>
        <taxon>Pterygota</taxon>
        <taxon>Neoptera</taxon>
        <taxon>Endopterygota</taxon>
        <taxon>Hymenoptera</taxon>
        <taxon>Apocrita</taxon>
        <taxon>Aculeata</taxon>
        <taxon>Apoidea</taxon>
        <taxon>Anthophila</taxon>
        <taxon>Apidae</taxon>
        <taxon>Melipona</taxon>
    </lineage>
</organism>
<reference evidence="1 2" key="1">
    <citation type="submission" date="2015-07" db="EMBL/GenBank/DDBJ databases">
        <title>The genome of Melipona quadrifasciata.</title>
        <authorList>
            <person name="Pan H."/>
            <person name="Kapheim K."/>
        </authorList>
    </citation>
    <scope>NUCLEOTIDE SEQUENCE [LARGE SCALE GENOMIC DNA]</scope>
    <source>
        <strain evidence="1">0111107301</strain>
        <tissue evidence="1">Whole body</tissue>
    </source>
</reference>
<dbReference type="EMBL" id="KQ435801">
    <property type="protein sequence ID" value="KOX73234.1"/>
    <property type="molecule type" value="Genomic_DNA"/>
</dbReference>
<evidence type="ECO:0000313" key="2">
    <source>
        <dbReference type="Proteomes" id="UP000053105"/>
    </source>
</evidence>
<name>A0A0N0BFE7_9HYME</name>
<dbReference type="AlphaFoldDB" id="A0A0N0BFE7"/>
<sequence>MIEQLDSRTFLPSINGAILEDILALNQFNVEFLCSGNTRDCVSSERCSKFLCISLRNDYELKKRSSSPTILDNKFERASLRAICPAISID</sequence>
<protein>
    <submittedName>
        <fullName evidence="1">Uncharacterized protein</fullName>
    </submittedName>
</protein>
<gene>
    <name evidence="1" type="ORF">WN51_00345</name>
</gene>
<dbReference type="Proteomes" id="UP000053105">
    <property type="component" value="Unassembled WGS sequence"/>
</dbReference>
<accession>A0A0N0BFE7</accession>
<evidence type="ECO:0000313" key="1">
    <source>
        <dbReference type="EMBL" id="KOX73234.1"/>
    </source>
</evidence>